<evidence type="ECO:0000313" key="10">
    <source>
        <dbReference type="RefSeq" id="XP_018329404.1"/>
    </source>
</evidence>
<dbReference type="GO" id="GO:0005634">
    <property type="term" value="C:nucleus"/>
    <property type="evidence" value="ECO:0007669"/>
    <property type="project" value="UniProtKB-SubCell"/>
</dbReference>
<evidence type="ECO:0000256" key="2">
    <source>
        <dbReference type="ARBA" id="ARBA00004496"/>
    </source>
</evidence>
<organism evidence="9 10">
    <name type="scientific">Agrilus planipennis</name>
    <name type="common">Emerald ash borer</name>
    <name type="synonym">Agrilus marcopoli</name>
    <dbReference type="NCBI Taxonomy" id="224129"/>
    <lineage>
        <taxon>Eukaryota</taxon>
        <taxon>Metazoa</taxon>
        <taxon>Ecdysozoa</taxon>
        <taxon>Arthropoda</taxon>
        <taxon>Hexapoda</taxon>
        <taxon>Insecta</taxon>
        <taxon>Pterygota</taxon>
        <taxon>Neoptera</taxon>
        <taxon>Endopterygota</taxon>
        <taxon>Coleoptera</taxon>
        <taxon>Polyphaga</taxon>
        <taxon>Elateriformia</taxon>
        <taxon>Buprestoidea</taxon>
        <taxon>Buprestidae</taxon>
        <taxon>Agrilinae</taxon>
        <taxon>Agrilus</taxon>
    </lineage>
</organism>
<evidence type="ECO:0000256" key="5">
    <source>
        <dbReference type="ARBA" id="ARBA00022694"/>
    </source>
</evidence>
<dbReference type="Gene3D" id="3.30.310.50">
    <property type="entry name" value="Alpha-D-phosphohexomutase, C-terminal domain"/>
    <property type="match status" value="1"/>
</dbReference>
<dbReference type="FunFam" id="3.30.310.50:FF:000005">
    <property type="entry name" value="L antigen family member 3"/>
    <property type="match status" value="1"/>
</dbReference>
<evidence type="ECO:0000256" key="4">
    <source>
        <dbReference type="ARBA" id="ARBA00022490"/>
    </source>
</evidence>
<evidence type="ECO:0000256" key="3">
    <source>
        <dbReference type="ARBA" id="ARBA00007073"/>
    </source>
</evidence>
<comment type="subcellular location">
    <subcellularLocation>
        <location evidence="2">Cytoplasm</location>
    </subcellularLocation>
    <subcellularLocation>
        <location evidence="1">Nucleus</location>
    </subcellularLocation>
</comment>
<dbReference type="InterPro" id="IPR015419">
    <property type="entry name" value="CTAG/Pcc1"/>
</dbReference>
<dbReference type="GO" id="GO:0070525">
    <property type="term" value="P:tRNA threonylcarbamoyladenosine metabolic process"/>
    <property type="evidence" value="ECO:0007669"/>
    <property type="project" value="TreeGrafter"/>
</dbReference>
<evidence type="ECO:0000256" key="7">
    <source>
        <dbReference type="ARBA" id="ARBA00053047"/>
    </source>
</evidence>
<dbReference type="KEGG" id="apln:108739831"/>
<evidence type="ECO:0000313" key="9">
    <source>
        <dbReference type="Proteomes" id="UP000192223"/>
    </source>
</evidence>
<dbReference type="GeneID" id="108739831"/>
<sequence>MRMRKEKVLFIKIIMNDIAIEIKVPFPTKRVAQIVYDVLRVDKEPRRSQVNKELSVKDRILIGNFSGRLAKQLRVAVNNFFDNINLILSTIDQFGPPVSDYYHHY</sequence>
<dbReference type="PANTHER" id="PTHR31283:SF5">
    <property type="entry name" value="EKC_KEOPS COMPLEX SUBUNIT LAGE3"/>
    <property type="match status" value="1"/>
</dbReference>
<name>A0A1W4WZZ4_AGRPL</name>
<keyword evidence="9" id="KW-1185">Reference proteome</keyword>
<keyword evidence="5" id="KW-0819">tRNA processing</keyword>
<proteinExistence type="inferred from homology"/>
<dbReference type="Pfam" id="PF09341">
    <property type="entry name" value="Pcc1"/>
    <property type="match status" value="1"/>
</dbReference>
<protein>
    <recommendedName>
        <fullName evidence="8">L antigen family member 3</fullName>
    </recommendedName>
</protein>
<dbReference type="GO" id="GO:0005737">
    <property type="term" value="C:cytoplasm"/>
    <property type="evidence" value="ECO:0007669"/>
    <property type="project" value="UniProtKB-SubCell"/>
</dbReference>
<dbReference type="PANTHER" id="PTHR31283">
    <property type="entry name" value="EKC/KEOPS COMPLEX SUBUNIT PCC1 FAMILY MEMBER"/>
    <property type="match status" value="1"/>
</dbReference>
<accession>A0A1W4WZZ4</accession>
<evidence type="ECO:0000256" key="1">
    <source>
        <dbReference type="ARBA" id="ARBA00004123"/>
    </source>
</evidence>
<dbReference type="RefSeq" id="XP_018329404.1">
    <property type="nucleotide sequence ID" value="XM_018473902.2"/>
</dbReference>
<dbReference type="OrthoDB" id="690928at2759"/>
<keyword evidence="6" id="KW-0539">Nucleus</keyword>
<comment type="function">
    <text evidence="7">Component of the EKC/KEOPS complex that is required for the formation of a threonylcarbamoyl group on adenosine at position 37 (t(6)A37) in tRNAs that read codons beginning with adenine. The complex is probably involved in the transfer of the threonylcarbamoyl moiety of threonylcarbamoyl-AMP (TC-AMP) to the N6 group of A37. LAGE3 functions as a dimerization module for the complex.</text>
</comment>
<dbReference type="GO" id="GO:0008033">
    <property type="term" value="P:tRNA processing"/>
    <property type="evidence" value="ECO:0007669"/>
    <property type="project" value="UniProtKB-KW"/>
</dbReference>
<dbReference type="AlphaFoldDB" id="A0A1W4WZZ4"/>
<gene>
    <name evidence="10" type="primary">LOC108739831</name>
</gene>
<comment type="similarity">
    <text evidence="3">Belongs to the CTAG/PCC1 family.</text>
</comment>
<evidence type="ECO:0000256" key="8">
    <source>
        <dbReference type="ARBA" id="ARBA00076355"/>
    </source>
</evidence>
<dbReference type="Proteomes" id="UP000192223">
    <property type="component" value="Unplaced"/>
</dbReference>
<keyword evidence="4" id="KW-0963">Cytoplasm</keyword>
<reference evidence="10" key="1">
    <citation type="submission" date="2025-08" db="UniProtKB">
        <authorList>
            <consortium name="RefSeq"/>
        </authorList>
    </citation>
    <scope>IDENTIFICATION</scope>
    <source>
        <tissue evidence="10">Entire body</tissue>
    </source>
</reference>
<evidence type="ECO:0000256" key="6">
    <source>
        <dbReference type="ARBA" id="ARBA00023242"/>
    </source>
</evidence>
<dbReference type="GO" id="GO:0000408">
    <property type="term" value="C:EKC/KEOPS complex"/>
    <property type="evidence" value="ECO:0007669"/>
    <property type="project" value="TreeGrafter"/>
</dbReference>